<dbReference type="SUPFAM" id="SSF53474">
    <property type="entry name" value="alpha/beta-Hydrolases"/>
    <property type="match status" value="1"/>
</dbReference>
<dbReference type="RefSeq" id="WP_129389405.1">
    <property type="nucleotide sequence ID" value="NZ_CP035494.1"/>
</dbReference>
<dbReference type="AlphaFoldDB" id="A0A4P6EDF9"/>
<gene>
    <name evidence="2" type="ORF">ET475_10065</name>
</gene>
<name>A0A4P6EDF9_9MICO</name>
<dbReference type="InterPro" id="IPR045394">
    <property type="entry name" value="Abhydrolase_dom"/>
</dbReference>
<dbReference type="OrthoDB" id="1971292at2"/>
<sequence length="476" mass="51664">MNLSPAIVTPLDGGRTLYGSMYDAESGVGIDPTAVGYAEEEFLLSGVAGLWDTAAPGSPRRRDTWIRYRTRIVVRYPIDSARASGVTHVEPLHPHMDAGLTWDGLAAHLVRRGDAWMGVTVYPDVARLMREQLDPERYRPLLVPGGGTEWDILSDALEALRDGRLAALPGTRVILSGWSATGSFCRVFARERFAVARGGLVDAVGVFISSGGASSAGYPALSASAAAIDDDDPRRTVRDVGVPVFEILSETESETHRAQLREDSDDPDDTYRLYQLAGSAHIENRPGEWSTHTRALSAAGVDTGGTAVREARTDARSDLIMRALLDRLIEWVDGTPPPRAPRFEYAQGQVPVQRMLHRDTDGNVVGGIRSPWVHAPLAVYTPHGTPVDDPDSGDGPAWTPLVDRTLAAGLVGTMRALPAQQVRQRFPDESTYRRRFTDATHALVADRLLGAEDAADLIGTVPQRWAAAMREEHVDG</sequence>
<dbReference type="Proteomes" id="UP000293995">
    <property type="component" value="Chromosome"/>
</dbReference>
<dbReference type="KEGG" id="mprt:ET475_10065"/>
<reference evidence="2 3" key="1">
    <citation type="submission" date="2019-01" db="EMBL/GenBank/DDBJ databases">
        <title>Genome sequencing of strain DFW100M-13.</title>
        <authorList>
            <person name="Heo J."/>
            <person name="Kim S.-J."/>
            <person name="Kim J.-S."/>
            <person name="Hong S.-B."/>
            <person name="Kwon S.-W."/>
        </authorList>
    </citation>
    <scope>NUCLEOTIDE SEQUENCE [LARGE SCALE GENOMIC DNA]</scope>
    <source>
        <strain evidence="2 3">DFW100M-13</strain>
    </source>
</reference>
<proteinExistence type="predicted"/>
<feature type="domain" description="Alpha/beta hydrolase" evidence="1">
    <location>
        <begin position="10"/>
        <end position="458"/>
    </location>
</feature>
<keyword evidence="3" id="KW-1185">Reference proteome</keyword>
<accession>A0A4P6EDF9</accession>
<evidence type="ECO:0000313" key="3">
    <source>
        <dbReference type="Proteomes" id="UP000293995"/>
    </source>
</evidence>
<protein>
    <recommendedName>
        <fullName evidence="1">Alpha/beta hydrolase domain-containing protein</fullName>
    </recommendedName>
</protein>
<dbReference type="EMBL" id="CP035494">
    <property type="protein sequence ID" value="QAY60295.1"/>
    <property type="molecule type" value="Genomic_DNA"/>
</dbReference>
<organism evidence="2 3">
    <name type="scientific">Microbacterium protaetiae</name>
    <dbReference type="NCBI Taxonomy" id="2509458"/>
    <lineage>
        <taxon>Bacteria</taxon>
        <taxon>Bacillati</taxon>
        <taxon>Actinomycetota</taxon>
        <taxon>Actinomycetes</taxon>
        <taxon>Micrococcales</taxon>
        <taxon>Microbacteriaceae</taxon>
        <taxon>Microbacterium</taxon>
    </lineage>
</organism>
<evidence type="ECO:0000259" key="1">
    <source>
        <dbReference type="Pfam" id="PF20091"/>
    </source>
</evidence>
<dbReference type="Pfam" id="PF20091">
    <property type="entry name" value="Abhydrolase_10"/>
    <property type="match status" value="1"/>
</dbReference>
<dbReference type="InterPro" id="IPR029058">
    <property type="entry name" value="AB_hydrolase_fold"/>
</dbReference>
<evidence type="ECO:0000313" key="2">
    <source>
        <dbReference type="EMBL" id="QAY60295.1"/>
    </source>
</evidence>